<dbReference type="PANTHER" id="PTHR35797">
    <property type="entry name" value="PROTEASE-RELATED"/>
    <property type="match status" value="1"/>
</dbReference>
<feature type="transmembrane region" description="Helical" evidence="1">
    <location>
        <begin position="120"/>
        <end position="139"/>
    </location>
</feature>
<feature type="transmembrane region" description="Helical" evidence="1">
    <location>
        <begin position="80"/>
        <end position="108"/>
    </location>
</feature>
<evidence type="ECO:0000313" key="3">
    <source>
        <dbReference type="EMBL" id="ODJ86378.1"/>
    </source>
</evidence>
<dbReference type="Proteomes" id="UP000094769">
    <property type="component" value="Unassembled WGS sequence"/>
</dbReference>
<feature type="transmembrane region" description="Helical" evidence="1">
    <location>
        <begin position="12"/>
        <end position="33"/>
    </location>
</feature>
<dbReference type="InterPro" id="IPR003675">
    <property type="entry name" value="Rce1/LyrA-like_dom"/>
</dbReference>
<keyword evidence="1" id="KW-0812">Transmembrane</keyword>
<feature type="domain" description="CAAX prenyl protease 2/Lysostaphin resistance protein A-like" evidence="2">
    <location>
        <begin position="126"/>
        <end position="232"/>
    </location>
</feature>
<accession>A0A7Z0VIV9</accession>
<dbReference type="PANTHER" id="PTHR35797:SF1">
    <property type="entry name" value="PROTEASE"/>
    <property type="match status" value="1"/>
</dbReference>
<dbReference type="GO" id="GO:0006508">
    <property type="term" value="P:proteolysis"/>
    <property type="evidence" value="ECO:0007669"/>
    <property type="project" value="UniProtKB-KW"/>
</dbReference>
<proteinExistence type="predicted"/>
<dbReference type="Pfam" id="PF02517">
    <property type="entry name" value="Rce1-like"/>
    <property type="match status" value="1"/>
</dbReference>
<comment type="caution">
    <text evidence="3">The sequence shown here is derived from an EMBL/GenBank/DDBJ whole genome shotgun (WGS) entry which is preliminary data.</text>
</comment>
<gene>
    <name evidence="3" type="ORF">CODIS_34380</name>
</gene>
<organism evidence="3 4">
    <name type="scientific">Candidatus Thiodiazotropha endolucinida</name>
    <dbReference type="NCBI Taxonomy" id="1655433"/>
    <lineage>
        <taxon>Bacteria</taxon>
        <taxon>Pseudomonadati</taxon>
        <taxon>Pseudomonadota</taxon>
        <taxon>Gammaproteobacteria</taxon>
        <taxon>Chromatiales</taxon>
        <taxon>Sedimenticolaceae</taxon>
        <taxon>Candidatus Thiodiazotropha</taxon>
    </lineage>
</organism>
<keyword evidence="1" id="KW-0472">Membrane</keyword>
<keyword evidence="3" id="KW-0378">Hydrolase</keyword>
<reference evidence="3 4" key="1">
    <citation type="submission" date="2016-06" db="EMBL/GenBank/DDBJ databases">
        <title>Genome sequence of endosymbiont of Candidatus Endolucinida thiodiazotropha.</title>
        <authorList>
            <person name="Poehlein A."/>
            <person name="Koenig S."/>
            <person name="Heiden S.E."/>
            <person name="Thuermer A."/>
            <person name="Voget S."/>
            <person name="Daniel R."/>
            <person name="Markert S."/>
            <person name="Gros O."/>
            <person name="Schweder T."/>
        </authorList>
    </citation>
    <scope>NUCLEOTIDE SEQUENCE [LARGE SCALE GENOMIC DNA]</scope>
    <source>
        <strain evidence="3 4">COS</strain>
    </source>
</reference>
<feature type="transmembrane region" description="Helical" evidence="1">
    <location>
        <begin position="39"/>
        <end position="60"/>
    </location>
</feature>
<dbReference type="GO" id="GO:0004175">
    <property type="term" value="F:endopeptidase activity"/>
    <property type="evidence" value="ECO:0007669"/>
    <property type="project" value="UniProtKB-ARBA"/>
</dbReference>
<sequence>MSARFNYQAKKYFLTVFAGTGIFWSVGGVMSFQPDWVDYYMLPMLLGLMVPAMVAVVLIWRQPEGALRRDFKCRLLSLSLIRPGVFLLSLTLMPLSVLLSIVVSLGFGGSVEQFQVSDSFSFNSGFVPVLLLLFLAALFEELGWRGYGFESLEKGRSFLSASLIFGLLWSVWHLPLLWVNDSYQYEIYQLSPWYAVNFYLSTAVLGVIISWICHINQRSILVAILFHFVVNLSQEMLSMTQQTKSVQTVVLILFALVIIRNQWPLFMRKRELVITSTRDTGSVGQNWF</sequence>
<feature type="transmembrane region" description="Helical" evidence="1">
    <location>
        <begin position="191"/>
        <end position="213"/>
    </location>
</feature>
<dbReference type="InterPro" id="IPR042150">
    <property type="entry name" value="MmRce1-like"/>
</dbReference>
<evidence type="ECO:0000313" key="4">
    <source>
        <dbReference type="Proteomes" id="UP000094769"/>
    </source>
</evidence>
<keyword evidence="3" id="KW-0645">Protease</keyword>
<name>A0A7Z0VIV9_9GAMM</name>
<evidence type="ECO:0000259" key="2">
    <source>
        <dbReference type="Pfam" id="PF02517"/>
    </source>
</evidence>
<dbReference type="AlphaFoldDB" id="A0A7Z0VIV9"/>
<dbReference type="EMBL" id="MARB01000023">
    <property type="protein sequence ID" value="ODJ86378.1"/>
    <property type="molecule type" value="Genomic_DNA"/>
</dbReference>
<dbReference type="RefSeq" id="WP_069127175.1">
    <property type="nucleotide sequence ID" value="NZ_MARB01000023.1"/>
</dbReference>
<feature type="transmembrane region" description="Helical" evidence="1">
    <location>
        <begin position="220"/>
        <end position="239"/>
    </location>
</feature>
<dbReference type="GO" id="GO:0080120">
    <property type="term" value="P:CAAX-box protein maturation"/>
    <property type="evidence" value="ECO:0007669"/>
    <property type="project" value="UniProtKB-ARBA"/>
</dbReference>
<protein>
    <submittedName>
        <fullName evidence="3">CAAX amino terminal protease self-immunity</fullName>
    </submittedName>
</protein>
<keyword evidence="1" id="KW-1133">Transmembrane helix</keyword>
<keyword evidence="4" id="KW-1185">Reference proteome</keyword>
<feature type="transmembrane region" description="Helical" evidence="1">
    <location>
        <begin position="159"/>
        <end position="179"/>
    </location>
</feature>
<feature type="transmembrane region" description="Helical" evidence="1">
    <location>
        <begin position="245"/>
        <end position="263"/>
    </location>
</feature>
<evidence type="ECO:0000256" key="1">
    <source>
        <dbReference type="SAM" id="Phobius"/>
    </source>
</evidence>